<keyword evidence="2 6" id="KW-0812">Transmembrane</keyword>
<keyword evidence="5 6" id="KW-0472">Membrane</keyword>
<evidence type="ECO:0000256" key="6">
    <source>
        <dbReference type="SAM" id="Phobius"/>
    </source>
</evidence>
<feature type="transmembrane region" description="Helical" evidence="6">
    <location>
        <begin position="259"/>
        <end position="286"/>
    </location>
</feature>
<dbReference type="PRINTS" id="PR00119">
    <property type="entry name" value="CATATPASE"/>
</dbReference>
<keyword evidence="3" id="KW-1278">Translocase</keyword>
<dbReference type="PROSITE" id="PS00154">
    <property type="entry name" value="ATPASE_E1_E2"/>
    <property type="match status" value="1"/>
</dbReference>
<protein>
    <submittedName>
        <fullName evidence="8">HAD-IC family P-type ATPase</fullName>
    </submittedName>
</protein>
<feature type="transmembrane region" description="Helical" evidence="6">
    <location>
        <begin position="671"/>
        <end position="692"/>
    </location>
</feature>
<evidence type="ECO:0000313" key="9">
    <source>
        <dbReference type="Proteomes" id="UP001477672"/>
    </source>
</evidence>
<dbReference type="EMBL" id="JBBMFA010000105">
    <property type="protein sequence ID" value="MEQ2521302.1"/>
    <property type="molecule type" value="Genomic_DNA"/>
</dbReference>
<dbReference type="PANTHER" id="PTHR42861">
    <property type="entry name" value="CALCIUM-TRANSPORTING ATPASE"/>
    <property type="match status" value="1"/>
</dbReference>
<dbReference type="InterPro" id="IPR023299">
    <property type="entry name" value="ATPase_P-typ_cyto_dom_N"/>
</dbReference>
<evidence type="ECO:0000256" key="5">
    <source>
        <dbReference type="ARBA" id="ARBA00023136"/>
    </source>
</evidence>
<dbReference type="Gene3D" id="3.40.1110.10">
    <property type="entry name" value="Calcium-transporting ATPase, cytoplasmic domain N"/>
    <property type="match status" value="1"/>
</dbReference>
<comment type="subcellular location">
    <subcellularLocation>
        <location evidence="1">Membrane</location>
        <topology evidence="1">Multi-pass membrane protein</topology>
    </subcellularLocation>
</comment>
<dbReference type="RefSeq" id="WP_349216816.1">
    <property type="nucleotide sequence ID" value="NZ_JBBMFA010000105.1"/>
</dbReference>
<organism evidence="8 9">
    <name type="scientific">Ruthenibacterium intestinale</name>
    <dbReference type="NCBI Taxonomy" id="3133163"/>
    <lineage>
        <taxon>Bacteria</taxon>
        <taxon>Bacillati</taxon>
        <taxon>Bacillota</taxon>
        <taxon>Clostridia</taxon>
        <taxon>Eubacteriales</taxon>
        <taxon>Oscillospiraceae</taxon>
        <taxon>Ruthenibacterium</taxon>
    </lineage>
</organism>
<accession>A0ABV1GHH0</accession>
<dbReference type="Pfam" id="PF00702">
    <property type="entry name" value="Hydrolase"/>
    <property type="match status" value="1"/>
</dbReference>
<dbReference type="SFLD" id="SFLDS00003">
    <property type="entry name" value="Haloacid_Dehalogenase"/>
    <property type="match status" value="1"/>
</dbReference>
<dbReference type="InterPro" id="IPR059000">
    <property type="entry name" value="ATPase_P-type_domA"/>
</dbReference>
<dbReference type="SFLD" id="SFLDG00002">
    <property type="entry name" value="C1.7:_P-type_atpase_like"/>
    <property type="match status" value="1"/>
</dbReference>
<reference evidence="8 9" key="1">
    <citation type="submission" date="2024-03" db="EMBL/GenBank/DDBJ databases">
        <title>Human intestinal bacterial collection.</title>
        <authorList>
            <person name="Pauvert C."/>
            <person name="Hitch T.C.A."/>
            <person name="Clavel T."/>
        </authorList>
    </citation>
    <scope>NUCLEOTIDE SEQUENCE [LARGE SCALE GENOMIC DNA]</scope>
    <source>
        <strain evidence="8 9">CLA-JM-H11</strain>
    </source>
</reference>
<dbReference type="InterPro" id="IPR023214">
    <property type="entry name" value="HAD_sf"/>
</dbReference>
<evidence type="ECO:0000256" key="4">
    <source>
        <dbReference type="ARBA" id="ARBA00022989"/>
    </source>
</evidence>
<feature type="transmembrane region" description="Helical" evidence="6">
    <location>
        <begin position="698"/>
        <end position="715"/>
    </location>
</feature>
<dbReference type="SUPFAM" id="SSF81660">
    <property type="entry name" value="Metal cation-transporting ATPase, ATP-binding domain N"/>
    <property type="match status" value="1"/>
</dbReference>
<evidence type="ECO:0000256" key="2">
    <source>
        <dbReference type="ARBA" id="ARBA00022692"/>
    </source>
</evidence>
<dbReference type="InterPro" id="IPR008250">
    <property type="entry name" value="ATPase_P-typ_transduc_dom_A_sf"/>
</dbReference>
<dbReference type="SUPFAM" id="SSF81665">
    <property type="entry name" value="Calcium ATPase, transmembrane domain M"/>
    <property type="match status" value="1"/>
</dbReference>
<feature type="transmembrane region" description="Helical" evidence="6">
    <location>
        <begin position="727"/>
        <end position="747"/>
    </location>
</feature>
<dbReference type="Proteomes" id="UP001477672">
    <property type="component" value="Unassembled WGS sequence"/>
</dbReference>
<evidence type="ECO:0000256" key="1">
    <source>
        <dbReference type="ARBA" id="ARBA00004141"/>
    </source>
</evidence>
<feature type="domain" description="P-type ATPase A" evidence="7">
    <location>
        <begin position="110"/>
        <end position="207"/>
    </location>
</feature>
<feature type="transmembrane region" description="Helical" evidence="6">
    <location>
        <begin position="54"/>
        <end position="72"/>
    </location>
</feature>
<dbReference type="PRINTS" id="PR00120">
    <property type="entry name" value="HATPASE"/>
</dbReference>
<evidence type="ECO:0000313" key="8">
    <source>
        <dbReference type="EMBL" id="MEQ2521302.1"/>
    </source>
</evidence>
<comment type="caution">
    <text evidence="8">The sequence shown here is derived from an EMBL/GenBank/DDBJ whole genome shotgun (WGS) entry which is preliminary data.</text>
</comment>
<feature type="transmembrane region" description="Helical" evidence="6">
    <location>
        <begin position="224"/>
        <end position="247"/>
    </location>
</feature>
<dbReference type="InterPro" id="IPR001757">
    <property type="entry name" value="P_typ_ATPase"/>
</dbReference>
<dbReference type="SFLD" id="SFLDF00027">
    <property type="entry name" value="p-type_atpase"/>
    <property type="match status" value="1"/>
</dbReference>
<dbReference type="Gene3D" id="3.40.50.1000">
    <property type="entry name" value="HAD superfamily/HAD-like"/>
    <property type="match status" value="1"/>
</dbReference>
<dbReference type="InterPro" id="IPR018303">
    <property type="entry name" value="ATPase_P-typ_P_site"/>
</dbReference>
<dbReference type="Gene3D" id="1.20.1110.10">
    <property type="entry name" value="Calcium-transporting ATPase, transmembrane domain"/>
    <property type="match status" value="1"/>
</dbReference>
<dbReference type="InterPro" id="IPR023298">
    <property type="entry name" value="ATPase_P-typ_TM_dom_sf"/>
</dbReference>
<name>A0ABV1GHH0_9FIRM</name>
<keyword evidence="4 6" id="KW-1133">Transmembrane helix</keyword>
<dbReference type="InterPro" id="IPR036412">
    <property type="entry name" value="HAD-like_sf"/>
</dbReference>
<dbReference type="Pfam" id="PF00122">
    <property type="entry name" value="E1-E2_ATPase"/>
    <property type="match status" value="1"/>
</dbReference>
<evidence type="ECO:0000259" key="7">
    <source>
        <dbReference type="Pfam" id="PF00122"/>
    </source>
</evidence>
<dbReference type="SUPFAM" id="SSF81653">
    <property type="entry name" value="Calcium ATPase, transduction domain A"/>
    <property type="match status" value="1"/>
</dbReference>
<dbReference type="SUPFAM" id="SSF56784">
    <property type="entry name" value="HAD-like"/>
    <property type="match status" value="1"/>
</dbReference>
<proteinExistence type="predicted"/>
<dbReference type="NCBIfam" id="TIGR01494">
    <property type="entry name" value="ATPase_P-type"/>
    <property type="match status" value="2"/>
</dbReference>
<dbReference type="InterPro" id="IPR044492">
    <property type="entry name" value="P_typ_ATPase_HD_dom"/>
</dbReference>
<feature type="transmembrane region" description="Helical" evidence="6">
    <location>
        <begin position="604"/>
        <end position="625"/>
    </location>
</feature>
<evidence type="ECO:0000256" key="3">
    <source>
        <dbReference type="ARBA" id="ARBA00022967"/>
    </source>
</evidence>
<feature type="transmembrane region" description="Helical" evidence="6">
    <location>
        <begin position="78"/>
        <end position="96"/>
    </location>
</feature>
<keyword evidence="9" id="KW-1185">Reference proteome</keyword>
<sequence length="791" mass="85705">MKHEKAPGTVDRICVDCHQGLNSEQVAQRVKAGLCNIAPASLSKTTGRIIRDNALTPFNFLFCFLAFCLFSVGSYSDMLFLGVIFFNTLIGIVQELRVKHELEKISLLHVATVTAVRNGQRMDLPAEQLVRDDIVFLRAGNQVPADAQVCEGAPEVNEALLTGEAASVQKQLGDDLMSGSFLVAGTCLARLTRVGEEAYAAQLVREAKKPTRHRSEMMNSLDKLVRCIGILLAPLGICMFLKQFFLLRTGMNYAVTSTVAAVIGMVPEGLYLLTSVAFALGVLILARRRVLVHELSCIENLARVDVVCFDKTGTLTEGAMEVTDVLPAPGLKRDELLPWAAAFLRADESDNPTSRALRTYLASDSAPDWTGGEQIPFSSARKFSARLAPDGMWYVLGAPEYVLPHDAPELASLESALSRGLRVLAFARTTEAPATGKVCDASLLGFFFLADALRPDAHETLEYFYRQGVDVKILSGDHAAAVADIARRAGVRNAERYIDASTLTTEEQLRAAALEYTVFGRLTPGQKRVLIHALQQAGHSVAMTGDGVNDVLALKDADCSIAMATGSDAAQQVAQLVLLDSNFSVMPRIVDEGRRVINNIQRSAALFLIKNIFSFTISLVLLLIAMPYPFVPLQISVFSFFVIGAPGFLLTFEPCYEKVHGRFLRTVLLRALPGGLTCATCILAAMAASAWLNLTTEQLSSLCTLVIAYAGLLALGTVCRPFTPLRATVWGLMCAGYSLAIVLFGPWTGLVPLPAAALGILAGLFALASFLFWLLCRLCTLFTKQRPRCPA</sequence>
<gene>
    <name evidence="8" type="ORF">WMO24_12800</name>
</gene>
<feature type="transmembrane region" description="Helical" evidence="6">
    <location>
        <begin position="753"/>
        <end position="776"/>
    </location>
</feature>
<dbReference type="Gene3D" id="2.70.150.10">
    <property type="entry name" value="Calcium-transporting ATPase, cytoplasmic transduction domain A"/>
    <property type="match status" value="1"/>
</dbReference>
<feature type="transmembrane region" description="Helical" evidence="6">
    <location>
        <begin position="631"/>
        <end position="650"/>
    </location>
</feature>